<evidence type="ECO:0000313" key="4">
    <source>
        <dbReference type="Proteomes" id="UP001277471"/>
    </source>
</evidence>
<keyword evidence="2" id="KW-0614">Plasmid</keyword>
<dbReference type="RefSeq" id="WP_015989372.1">
    <property type="nucleotide sequence ID" value="NZ_CP032342.1"/>
</dbReference>
<geneLocation type="plasmid" evidence="2 3">
    <name>p3</name>
</geneLocation>
<reference evidence="1 4" key="2">
    <citation type="submission" date="2023-11" db="EMBL/GenBank/DDBJ databases">
        <title>MicrobeMod: A computational toolkit for identifying prokaryotic methylation and restriction-modification with nanopore sequencing.</title>
        <authorList>
            <person name="Crits-Christoph A."/>
            <person name="Kang S.C."/>
            <person name="Lee H."/>
            <person name="Ostrov N."/>
        </authorList>
    </citation>
    <scope>NUCLEOTIDE SEQUENCE [LARGE SCALE GENOMIC DNA]</scope>
    <source>
        <strain evidence="1 4">ATCC 29145</strain>
    </source>
</reference>
<proteinExistence type="predicted"/>
<evidence type="ECO:0000313" key="1">
    <source>
        <dbReference type="EMBL" id="MDX5949769.1"/>
    </source>
</evidence>
<organism evidence="2 3">
    <name type="scientific">Azospirillum brasilense</name>
    <dbReference type="NCBI Taxonomy" id="192"/>
    <lineage>
        <taxon>Bacteria</taxon>
        <taxon>Pseudomonadati</taxon>
        <taxon>Pseudomonadota</taxon>
        <taxon>Alphaproteobacteria</taxon>
        <taxon>Rhodospirillales</taxon>
        <taxon>Azospirillaceae</taxon>
        <taxon>Azospirillum</taxon>
    </lineage>
</organism>
<sequence>MTKAKAEIQTTNATFHVWQMTEAESAAPIEFHMQITGQGMRGVSLDAEQAEAVGEALIAAAKAARKKARRTVQPFAA</sequence>
<evidence type="ECO:0000313" key="2">
    <source>
        <dbReference type="EMBL" id="QCO12813.1"/>
    </source>
</evidence>
<dbReference type="Proteomes" id="UP001277471">
    <property type="component" value="Unassembled WGS sequence"/>
</dbReference>
<name>A0A4D8QW54_AZOBR</name>
<dbReference type="AlphaFoldDB" id="A0A4D8QW54"/>
<dbReference type="EMBL" id="JAWXYC010000001">
    <property type="protein sequence ID" value="MDX5949769.1"/>
    <property type="molecule type" value="Genomic_DNA"/>
</dbReference>
<dbReference type="Proteomes" id="UP000298774">
    <property type="component" value="Plasmid p3"/>
</dbReference>
<reference evidence="2 3" key="1">
    <citation type="submission" date="2018-09" db="EMBL/GenBank/DDBJ databases">
        <title>Whole genome based analysis of evolution and adaptive divergence in Indian and Brazilian strains of Azospirillum brasilense.</title>
        <authorList>
            <person name="Singh C."/>
            <person name="Tripathi A.K."/>
        </authorList>
    </citation>
    <scope>NUCLEOTIDE SEQUENCE [LARGE SCALE GENOMIC DNA]</scope>
    <source>
        <strain evidence="2 3">MTCC4038</strain>
        <plasmid evidence="2 3">p3</plasmid>
    </source>
</reference>
<gene>
    <name evidence="2" type="ORF">D3868_27785</name>
    <name evidence="1" type="ORF">SIM66_00905</name>
</gene>
<protein>
    <submittedName>
        <fullName evidence="2">Uncharacterized protein</fullName>
    </submittedName>
</protein>
<accession>A0A4D8QW54</accession>
<dbReference type="EMBL" id="CP032342">
    <property type="protein sequence ID" value="QCO12813.1"/>
    <property type="molecule type" value="Genomic_DNA"/>
</dbReference>
<dbReference type="GeneID" id="56447831"/>
<keyword evidence="4" id="KW-1185">Reference proteome</keyword>
<evidence type="ECO:0000313" key="3">
    <source>
        <dbReference type="Proteomes" id="UP000298774"/>
    </source>
</evidence>